<sequence>MISEQSLNQRLIINENEFNASCLDQTSNNSDSKQQTDPQMYQKPLDLFMVCTGQDDQDGKLQPLNIFTQKIQPKTEYLQEESPYIVNFDESSYLNPSQLRPIAETDGLIGYYSKNKYKNVIQMLICVTMYSEDRHFLEQTLLHIQKNLQGFSELGVQNFQIVVAVIYDGIMKIKEEVVEFYCELEKGESIDLDRNLKTRRELIQNQIDFLELQKQSYLLDANEGLPPSIPKNISLFYQNKIQIKQFDKQNRNSKIKILCPYNAEFNQNEPNLTVFSIFKHKNAKKLSSHLWFFEGLCRQVRPKYVSFVDVGTLPSELGLVQFYKVMEGNYHIGGVCGFLGLEEPPEGGQEDNTNQKKNINQKHLNNKNFDSFLGFLHVLPGAWSAYRYDALEVQSNQKTNFMQENYFQSVLNPDLLTNDIKEANKFLAEDRILCLGIISAKGQNYQLKYIPDAYAVTDSPQTLEEFIQQRRRWTNSMIFALNHVLKNYKQSIKESIHSKWFSKVRLPLNMYFAFLGLINYILLPAFFLFMAVLSGYQFYIPSKQPGKSYVDSSSQQQSCILDYDLTSSETMCDTNIKQDCYQECQTGELTIYQKIFNIFMKILPLSIVMTVLLFMIVCLTFKMKKQNFSEYLQLFNSVINEEDKKQIEEFRQILRAQNKSSQQIETKVNNLIQKLGEKRLNDFKILFESKKSHKLPQDLRKIKSEYDRLYTQKYYNKVYKIFASLFSIQTLLLVFVITFSLYINIFAPQIYKDIGFYPLPKWMRLYIIIIIIINTGFFFMIMGFHLLFQPRLVWLAFKSYLSFTFYAPVYQIFLSIYSFCNLDDVTWGTKGLQSSTQNQIFVSDKVRYVRYWVWINSSFILAFLSASLIPLDKTPYVVIGLGIYCTLYNVLRISGGTINYLKYYLFDKLKIKKQLNKIVTSNLQNQEELKRDYLKSLSLTTVKQINTQETSQQQFFEDKEQLVFSRSISKNYSQNNSQQEFFRTDEKEIFRY</sequence>
<feature type="transmembrane region" description="Helical" evidence="10">
    <location>
        <begin position="765"/>
        <end position="788"/>
    </location>
</feature>
<dbReference type="SUPFAM" id="SSF53448">
    <property type="entry name" value="Nucleotide-diphospho-sugar transferases"/>
    <property type="match status" value="1"/>
</dbReference>
<gene>
    <name evidence="11" type="ORF">TTHERM_00113060</name>
</gene>
<keyword evidence="3" id="KW-1003">Cell membrane</keyword>
<name>Q22Z65_TETTS</name>
<dbReference type="EC" id="2.4.1.16" evidence="2"/>
<feature type="transmembrane region" description="Helical" evidence="10">
    <location>
        <begin position="800"/>
        <end position="819"/>
    </location>
</feature>
<protein>
    <recommendedName>
        <fullName evidence="2">chitin synthase</fullName>
        <ecNumber evidence="2">2.4.1.16</ecNumber>
    </recommendedName>
</protein>
<proteinExistence type="predicted"/>
<dbReference type="HOGENOM" id="CLU_005426_0_0_1"/>
<feature type="transmembrane region" description="Helical" evidence="10">
    <location>
        <begin position="508"/>
        <end position="533"/>
    </location>
</feature>
<evidence type="ECO:0000256" key="1">
    <source>
        <dbReference type="ARBA" id="ARBA00004651"/>
    </source>
</evidence>
<keyword evidence="4" id="KW-0328">Glycosyltransferase</keyword>
<dbReference type="eggNOG" id="KOG2571">
    <property type="taxonomic scope" value="Eukaryota"/>
</dbReference>
<dbReference type="GeneID" id="7843567"/>
<evidence type="ECO:0000256" key="6">
    <source>
        <dbReference type="ARBA" id="ARBA00022692"/>
    </source>
</evidence>
<evidence type="ECO:0000256" key="8">
    <source>
        <dbReference type="ARBA" id="ARBA00023136"/>
    </source>
</evidence>
<keyword evidence="9" id="KW-0961">Cell wall biogenesis/degradation</keyword>
<evidence type="ECO:0000256" key="10">
    <source>
        <dbReference type="SAM" id="Phobius"/>
    </source>
</evidence>
<comment type="subcellular location">
    <subcellularLocation>
        <location evidence="1">Cell membrane</location>
        <topology evidence="1">Multi-pass membrane protein</topology>
    </subcellularLocation>
</comment>
<dbReference type="KEGG" id="tet:TTHERM_00113060"/>
<evidence type="ECO:0000256" key="9">
    <source>
        <dbReference type="ARBA" id="ARBA00023316"/>
    </source>
</evidence>
<evidence type="ECO:0000256" key="4">
    <source>
        <dbReference type="ARBA" id="ARBA00022676"/>
    </source>
</evidence>
<evidence type="ECO:0000313" key="12">
    <source>
        <dbReference type="Proteomes" id="UP000009168"/>
    </source>
</evidence>
<reference evidence="12" key="1">
    <citation type="journal article" date="2006" name="PLoS Biol.">
        <title>Macronuclear genome sequence of the ciliate Tetrahymena thermophila, a model eukaryote.</title>
        <authorList>
            <person name="Eisen J.A."/>
            <person name="Coyne R.S."/>
            <person name="Wu M."/>
            <person name="Wu D."/>
            <person name="Thiagarajan M."/>
            <person name="Wortman J.R."/>
            <person name="Badger J.H."/>
            <person name="Ren Q."/>
            <person name="Amedeo P."/>
            <person name="Jones K.M."/>
            <person name="Tallon L.J."/>
            <person name="Delcher A.L."/>
            <person name="Salzberg S.L."/>
            <person name="Silva J.C."/>
            <person name="Haas B.J."/>
            <person name="Majoros W.H."/>
            <person name="Farzad M."/>
            <person name="Carlton J.M."/>
            <person name="Smith R.K. Jr."/>
            <person name="Garg J."/>
            <person name="Pearlman R.E."/>
            <person name="Karrer K.M."/>
            <person name="Sun L."/>
            <person name="Manning G."/>
            <person name="Elde N.C."/>
            <person name="Turkewitz A.P."/>
            <person name="Asai D.J."/>
            <person name="Wilkes D.E."/>
            <person name="Wang Y."/>
            <person name="Cai H."/>
            <person name="Collins K."/>
            <person name="Stewart B.A."/>
            <person name="Lee S.R."/>
            <person name="Wilamowska K."/>
            <person name="Weinberg Z."/>
            <person name="Ruzzo W.L."/>
            <person name="Wloga D."/>
            <person name="Gaertig J."/>
            <person name="Frankel J."/>
            <person name="Tsao C.-C."/>
            <person name="Gorovsky M.A."/>
            <person name="Keeling P.J."/>
            <person name="Waller R.F."/>
            <person name="Patron N.J."/>
            <person name="Cherry J.M."/>
            <person name="Stover N.A."/>
            <person name="Krieger C.J."/>
            <person name="del Toro C."/>
            <person name="Ryder H.F."/>
            <person name="Williamson S.C."/>
            <person name="Barbeau R.A."/>
            <person name="Hamilton E.P."/>
            <person name="Orias E."/>
        </authorList>
    </citation>
    <scope>NUCLEOTIDE SEQUENCE [LARGE SCALE GENOMIC DNA]</scope>
    <source>
        <strain evidence="12">SB210</strain>
    </source>
</reference>
<evidence type="ECO:0000313" key="11">
    <source>
        <dbReference type="EMBL" id="EAR90456.3"/>
    </source>
</evidence>
<feature type="transmembrane region" description="Helical" evidence="10">
    <location>
        <begin position="598"/>
        <end position="621"/>
    </location>
</feature>
<evidence type="ECO:0000256" key="5">
    <source>
        <dbReference type="ARBA" id="ARBA00022679"/>
    </source>
</evidence>
<keyword evidence="7 10" id="KW-1133">Transmembrane helix</keyword>
<dbReference type="STRING" id="312017.Q22Z65"/>
<dbReference type="InParanoid" id="Q22Z65"/>
<dbReference type="GO" id="GO:0005886">
    <property type="term" value="C:plasma membrane"/>
    <property type="evidence" value="ECO:0007669"/>
    <property type="project" value="UniProtKB-SubCell"/>
</dbReference>
<dbReference type="Pfam" id="PF01644">
    <property type="entry name" value="Chitin_synth_1"/>
    <property type="match status" value="2"/>
</dbReference>
<dbReference type="InterPro" id="IPR004835">
    <property type="entry name" value="Chitin_synth"/>
</dbReference>
<accession>Q22Z65</accession>
<keyword evidence="12" id="KW-1185">Reference proteome</keyword>
<feature type="transmembrane region" description="Helical" evidence="10">
    <location>
        <begin position="721"/>
        <end position="745"/>
    </location>
</feature>
<dbReference type="AlphaFoldDB" id="Q22Z65"/>
<feature type="transmembrane region" description="Helical" evidence="10">
    <location>
        <begin position="851"/>
        <end position="871"/>
    </location>
</feature>
<dbReference type="OrthoDB" id="26569at2759"/>
<keyword evidence="5" id="KW-0808">Transferase</keyword>
<organism evidence="11 12">
    <name type="scientific">Tetrahymena thermophila (strain SB210)</name>
    <dbReference type="NCBI Taxonomy" id="312017"/>
    <lineage>
        <taxon>Eukaryota</taxon>
        <taxon>Sar</taxon>
        <taxon>Alveolata</taxon>
        <taxon>Ciliophora</taxon>
        <taxon>Intramacronucleata</taxon>
        <taxon>Oligohymenophorea</taxon>
        <taxon>Hymenostomatida</taxon>
        <taxon>Tetrahymenina</taxon>
        <taxon>Tetrahymenidae</taxon>
        <taxon>Tetrahymena</taxon>
    </lineage>
</organism>
<dbReference type="EMBL" id="GG662798">
    <property type="protein sequence ID" value="EAR90456.3"/>
    <property type="molecule type" value="Genomic_DNA"/>
</dbReference>
<keyword evidence="6 10" id="KW-0812">Transmembrane</keyword>
<keyword evidence="8 10" id="KW-0472">Membrane</keyword>
<dbReference type="GO" id="GO:0071555">
    <property type="term" value="P:cell wall organization"/>
    <property type="evidence" value="ECO:0007669"/>
    <property type="project" value="UniProtKB-KW"/>
</dbReference>
<dbReference type="GO" id="GO:0004100">
    <property type="term" value="F:chitin synthase activity"/>
    <property type="evidence" value="ECO:0007669"/>
    <property type="project" value="UniProtKB-EC"/>
</dbReference>
<evidence type="ECO:0000256" key="7">
    <source>
        <dbReference type="ARBA" id="ARBA00022989"/>
    </source>
</evidence>
<dbReference type="GO" id="GO:0006031">
    <property type="term" value="P:chitin biosynthetic process"/>
    <property type="evidence" value="ECO:0007669"/>
    <property type="project" value="TreeGrafter"/>
</dbReference>
<evidence type="ECO:0000256" key="3">
    <source>
        <dbReference type="ARBA" id="ARBA00022475"/>
    </source>
</evidence>
<dbReference type="RefSeq" id="XP_001010701.3">
    <property type="nucleotide sequence ID" value="XM_001010701.3"/>
</dbReference>
<dbReference type="Proteomes" id="UP000009168">
    <property type="component" value="Unassembled WGS sequence"/>
</dbReference>
<evidence type="ECO:0000256" key="2">
    <source>
        <dbReference type="ARBA" id="ARBA00012543"/>
    </source>
</evidence>
<dbReference type="PANTHER" id="PTHR22914:SF9">
    <property type="entry name" value="CHITIN SYNTHASE 1"/>
    <property type="match status" value="1"/>
</dbReference>
<dbReference type="InterPro" id="IPR029044">
    <property type="entry name" value="Nucleotide-diphossugar_trans"/>
</dbReference>
<dbReference type="PANTHER" id="PTHR22914">
    <property type="entry name" value="CHITIN SYNTHASE"/>
    <property type="match status" value="1"/>
</dbReference>